<dbReference type="AlphaFoldDB" id="A0A381WTM2"/>
<reference evidence="1" key="1">
    <citation type="submission" date="2018-05" db="EMBL/GenBank/DDBJ databases">
        <authorList>
            <person name="Lanie J.A."/>
            <person name="Ng W.-L."/>
            <person name="Kazmierczak K.M."/>
            <person name="Andrzejewski T.M."/>
            <person name="Davidsen T.M."/>
            <person name="Wayne K.J."/>
            <person name="Tettelin H."/>
            <person name="Glass J.I."/>
            <person name="Rusch D."/>
            <person name="Podicherti R."/>
            <person name="Tsui H.-C.T."/>
            <person name="Winkler M.E."/>
        </authorList>
    </citation>
    <scope>NUCLEOTIDE SEQUENCE</scope>
</reference>
<accession>A0A381WTM2</accession>
<evidence type="ECO:0000313" key="1">
    <source>
        <dbReference type="EMBL" id="SVA55263.1"/>
    </source>
</evidence>
<name>A0A381WTM2_9ZZZZ</name>
<feature type="non-terminal residue" evidence="1">
    <location>
        <position position="37"/>
    </location>
</feature>
<gene>
    <name evidence="1" type="ORF">METZ01_LOCUS108117</name>
</gene>
<dbReference type="InterPro" id="IPR036380">
    <property type="entry name" value="Isochorismatase-like_sf"/>
</dbReference>
<protein>
    <recommendedName>
        <fullName evidence="2">Isochorismatase-like domain-containing protein</fullName>
    </recommendedName>
</protein>
<evidence type="ECO:0008006" key="2">
    <source>
        <dbReference type="Google" id="ProtNLM"/>
    </source>
</evidence>
<dbReference type="SUPFAM" id="SSF52499">
    <property type="entry name" value="Isochorismatase-like hydrolases"/>
    <property type="match status" value="1"/>
</dbReference>
<organism evidence="1">
    <name type="scientific">marine metagenome</name>
    <dbReference type="NCBI Taxonomy" id="408172"/>
    <lineage>
        <taxon>unclassified sequences</taxon>
        <taxon>metagenomes</taxon>
        <taxon>ecological metagenomes</taxon>
    </lineage>
</organism>
<proteinExistence type="predicted"/>
<sequence>MEFIKGKTVYEDLSEILDPKHTALLIVDMQNGLASLQ</sequence>
<dbReference type="EMBL" id="UINC01012686">
    <property type="protein sequence ID" value="SVA55263.1"/>
    <property type="molecule type" value="Genomic_DNA"/>
</dbReference>